<dbReference type="RefSeq" id="XP_025465591.1">
    <property type="nucleotide sequence ID" value="XM_025615140.1"/>
</dbReference>
<proteinExistence type="predicted"/>
<gene>
    <name evidence="1" type="ORF">BO94DRAFT_576515</name>
</gene>
<protein>
    <submittedName>
        <fullName evidence="1">Uncharacterized protein</fullName>
    </submittedName>
</protein>
<sequence>MAAQGQMQDKRLQARERVLKISVVYSNLTRIFKETQLLDHTTLNDNDLENLRIKLSELDLTGDCHGASELFYKPRPTEDLPKTDWKAVRFSDWTEGISGEPRRVEHTLQSASNELWWGREHPWVQRKCYHEYPSIATGERTPSDPYQWQTCSDIEIESGDLPHCSFRVFHYAEPEEPLRRSEVLPIVGYMRARLGRGEYFRHSKFPAYHDGLHLYIAKSQFVDFKENKRENYELFVRWILGVPCGDTTATLAIEGQKLGEANSRRLDAFLKRRFPPGSNE</sequence>
<dbReference type="AlphaFoldDB" id="A0A317W5A1"/>
<reference evidence="1 2" key="1">
    <citation type="submission" date="2016-12" db="EMBL/GenBank/DDBJ databases">
        <title>The genomes of Aspergillus section Nigri reveals drivers in fungal speciation.</title>
        <authorList>
            <consortium name="DOE Joint Genome Institute"/>
            <person name="Vesth T.C."/>
            <person name="Nybo J."/>
            <person name="Theobald S."/>
            <person name="Brandl J."/>
            <person name="Frisvad J.C."/>
            <person name="Nielsen K.F."/>
            <person name="Lyhne E.K."/>
            <person name="Kogle M.E."/>
            <person name="Kuo A."/>
            <person name="Riley R."/>
            <person name="Clum A."/>
            <person name="Nolan M."/>
            <person name="Lipzen A."/>
            <person name="Salamov A."/>
            <person name="Henrissat B."/>
            <person name="Wiebenga A."/>
            <person name="De Vries R.P."/>
            <person name="Grigoriev I.V."/>
            <person name="Mortensen U.H."/>
            <person name="Andersen M.R."/>
            <person name="Baker S.E."/>
        </authorList>
    </citation>
    <scope>NUCLEOTIDE SEQUENCE [LARGE SCALE GENOMIC DNA]</scope>
    <source>
        <strain evidence="1 2">CBS 115572</strain>
    </source>
</reference>
<evidence type="ECO:0000313" key="1">
    <source>
        <dbReference type="EMBL" id="PWY81523.1"/>
    </source>
</evidence>
<dbReference type="EMBL" id="MSFK01000020">
    <property type="protein sequence ID" value="PWY81523.1"/>
    <property type="molecule type" value="Genomic_DNA"/>
</dbReference>
<keyword evidence="2" id="KW-1185">Reference proteome</keyword>
<name>A0A317W5A1_9EURO</name>
<dbReference type="GeneID" id="37117283"/>
<dbReference type="OrthoDB" id="4206905at2759"/>
<comment type="caution">
    <text evidence="1">The sequence shown here is derived from an EMBL/GenBank/DDBJ whole genome shotgun (WGS) entry which is preliminary data.</text>
</comment>
<evidence type="ECO:0000313" key="2">
    <source>
        <dbReference type="Proteomes" id="UP000246702"/>
    </source>
</evidence>
<dbReference type="Proteomes" id="UP000246702">
    <property type="component" value="Unassembled WGS sequence"/>
</dbReference>
<organism evidence="1 2">
    <name type="scientific">Aspergillus sclerotioniger CBS 115572</name>
    <dbReference type="NCBI Taxonomy" id="1450535"/>
    <lineage>
        <taxon>Eukaryota</taxon>
        <taxon>Fungi</taxon>
        <taxon>Dikarya</taxon>
        <taxon>Ascomycota</taxon>
        <taxon>Pezizomycotina</taxon>
        <taxon>Eurotiomycetes</taxon>
        <taxon>Eurotiomycetidae</taxon>
        <taxon>Eurotiales</taxon>
        <taxon>Aspergillaceae</taxon>
        <taxon>Aspergillus</taxon>
        <taxon>Aspergillus subgen. Circumdati</taxon>
    </lineage>
</organism>
<accession>A0A317W5A1</accession>